<accession>G4TCC6</accession>
<dbReference type="AlphaFoldDB" id="G4TCC6"/>
<name>G4TCC6_SERID</name>
<dbReference type="Proteomes" id="UP000007148">
    <property type="component" value="Unassembled WGS sequence"/>
</dbReference>
<evidence type="ECO:0000256" key="1">
    <source>
        <dbReference type="SAM" id="MobiDB-lite"/>
    </source>
</evidence>
<dbReference type="EMBL" id="CAFZ01000044">
    <property type="protein sequence ID" value="CCA68969.1"/>
    <property type="molecule type" value="Genomic_DNA"/>
</dbReference>
<reference evidence="2 3" key="1">
    <citation type="journal article" date="2011" name="PLoS Pathog.">
        <title>Endophytic Life Strategies Decoded by Genome and Transcriptome Analyses of the Mutualistic Root Symbiont Piriformospora indica.</title>
        <authorList>
            <person name="Zuccaro A."/>
            <person name="Lahrmann U."/>
            <person name="Guldener U."/>
            <person name="Langen G."/>
            <person name="Pfiffi S."/>
            <person name="Biedenkopf D."/>
            <person name="Wong P."/>
            <person name="Samans B."/>
            <person name="Grimm C."/>
            <person name="Basiewicz M."/>
            <person name="Murat C."/>
            <person name="Martin F."/>
            <person name="Kogel K.H."/>
        </authorList>
    </citation>
    <scope>NUCLEOTIDE SEQUENCE [LARGE SCALE GENOMIC DNA]</scope>
    <source>
        <strain evidence="2 3">DSM 11827</strain>
    </source>
</reference>
<organism evidence="2 3">
    <name type="scientific">Serendipita indica (strain DSM 11827)</name>
    <name type="common">Root endophyte fungus</name>
    <name type="synonym">Piriformospora indica</name>
    <dbReference type="NCBI Taxonomy" id="1109443"/>
    <lineage>
        <taxon>Eukaryota</taxon>
        <taxon>Fungi</taxon>
        <taxon>Dikarya</taxon>
        <taxon>Basidiomycota</taxon>
        <taxon>Agaricomycotina</taxon>
        <taxon>Agaricomycetes</taxon>
        <taxon>Sebacinales</taxon>
        <taxon>Serendipitaceae</taxon>
        <taxon>Serendipita</taxon>
    </lineage>
</organism>
<gene>
    <name evidence="2" type="ORF">PIIN_02829</name>
</gene>
<dbReference type="InParanoid" id="G4TCC6"/>
<evidence type="ECO:0000313" key="2">
    <source>
        <dbReference type="EMBL" id="CCA68969.1"/>
    </source>
</evidence>
<feature type="region of interest" description="Disordered" evidence="1">
    <location>
        <begin position="1"/>
        <end position="21"/>
    </location>
</feature>
<proteinExistence type="predicted"/>
<comment type="caution">
    <text evidence="2">The sequence shown here is derived from an EMBL/GenBank/DDBJ whole genome shotgun (WGS) entry which is preliminary data.</text>
</comment>
<keyword evidence="3" id="KW-1185">Reference proteome</keyword>
<sequence length="217" mass="24087">MAPISCTGLATPSPRQRVRSRISPGLSEREYLKPLPIYRAQSVESPVEAISLNMPMLPKVFEGPGESNHFPEYDMMDCESIEAEYGHDSVDRRNGLPTQPLFGMISRQIHSRRDDSCDESDSGKCPHAASGEFAVLQRGTTHILRRFAEKLDPDFQGDSRQRVAGHIWAHSKSCRNLPSTAPRQMACFHLPAVMTSSNSSMRIIKFPPQCHNGPGGI</sequence>
<protein>
    <submittedName>
        <fullName evidence="2">Uncharacterized protein</fullName>
    </submittedName>
</protein>
<evidence type="ECO:0000313" key="3">
    <source>
        <dbReference type="Proteomes" id="UP000007148"/>
    </source>
</evidence>
<dbReference type="HOGENOM" id="CLU_1272731_0_0_1"/>